<proteinExistence type="predicted"/>
<reference evidence="3" key="1">
    <citation type="journal article" date="2023" name="Mol. Phylogenet. Evol.">
        <title>Genome-scale phylogeny and comparative genomics of the fungal order Sordariales.</title>
        <authorList>
            <person name="Hensen N."/>
            <person name="Bonometti L."/>
            <person name="Westerberg I."/>
            <person name="Brannstrom I.O."/>
            <person name="Guillou S."/>
            <person name="Cros-Aarteil S."/>
            <person name="Calhoun S."/>
            <person name="Haridas S."/>
            <person name="Kuo A."/>
            <person name="Mondo S."/>
            <person name="Pangilinan J."/>
            <person name="Riley R."/>
            <person name="LaButti K."/>
            <person name="Andreopoulos B."/>
            <person name="Lipzen A."/>
            <person name="Chen C."/>
            <person name="Yan M."/>
            <person name="Daum C."/>
            <person name="Ng V."/>
            <person name="Clum A."/>
            <person name="Steindorff A."/>
            <person name="Ohm R.A."/>
            <person name="Martin F."/>
            <person name="Silar P."/>
            <person name="Natvig D.O."/>
            <person name="Lalanne C."/>
            <person name="Gautier V."/>
            <person name="Ament-Velasquez S.L."/>
            <person name="Kruys A."/>
            <person name="Hutchinson M.I."/>
            <person name="Powell A.J."/>
            <person name="Barry K."/>
            <person name="Miller A.N."/>
            <person name="Grigoriev I.V."/>
            <person name="Debuchy R."/>
            <person name="Gladieux P."/>
            <person name="Hiltunen Thoren M."/>
            <person name="Johannesson H."/>
        </authorList>
    </citation>
    <scope>NUCLEOTIDE SEQUENCE</scope>
    <source>
        <strain evidence="3">CBS 955.72</strain>
    </source>
</reference>
<dbReference type="AlphaFoldDB" id="A0AAJ0HD25"/>
<protein>
    <submittedName>
        <fullName evidence="3">Uncharacterized protein</fullName>
    </submittedName>
</protein>
<feature type="signal peptide" evidence="2">
    <location>
        <begin position="1"/>
        <end position="16"/>
    </location>
</feature>
<evidence type="ECO:0000256" key="2">
    <source>
        <dbReference type="SAM" id="SignalP"/>
    </source>
</evidence>
<keyword evidence="2" id="KW-0732">Signal</keyword>
<feature type="chain" id="PRO_5042544506" evidence="2">
    <location>
        <begin position="17"/>
        <end position="236"/>
    </location>
</feature>
<organism evidence="3 4">
    <name type="scientific">Lasiosphaeria hispida</name>
    <dbReference type="NCBI Taxonomy" id="260671"/>
    <lineage>
        <taxon>Eukaryota</taxon>
        <taxon>Fungi</taxon>
        <taxon>Dikarya</taxon>
        <taxon>Ascomycota</taxon>
        <taxon>Pezizomycotina</taxon>
        <taxon>Sordariomycetes</taxon>
        <taxon>Sordariomycetidae</taxon>
        <taxon>Sordariales</taxon>
        <taxon>Lasiosphaeriaceae</taxon>
        <taxon>Lasiosphaeria</taxon>
    </lineage>
</organism>
<keyword evidence="4" id="KW-1185">Reference proteome</keyword>
<name>A0AAJ0HD25_9PEZI</name>
<comment type="caution">
    <text evidence="3">The sequence shown here is derived from an EMBL/GenBank/DDBJ whole genome shotgun (WGS) entry which is preliminary data.</text>
</comment>
<evidence type="ECO:0000256" key="1">
    <source>
        <dbReference type="SAM" id="MobiDB-lite"/>
    </source>
</evidence>
<dbReference type="Proteomes" id="UP001275084">
    <property type="component" value="Unassembled WGS sequence"/>
</dbReference>
<reference evidence="3" key="2">
    <citation type="submission" date="2023-06" db="EMBL/GenBank/DDBJ databases">
        <authorList>
            <consortium name="Lawrence Berkeley National Laboratory"/>
            <person name="Haridas S."/>
            <person name="Hensen N."/>
            <person name="Bonometti L."/>
            <person name="Westerberg I."/>
            <person name="Brannstrom I.O."/>
            <person name="Guillou S."/>
            <person name="Cros-Aarteil S."/>
            <person name="Calhoun S."/>
            <person name="Kuo A."/>
            <person name="Mondo S."/>
            <person name="Pangilinan J."/>
            <person name="Riley R."/>
            <person name="Labutti K."/>
            <person name="Andreopoulos B."/>
            <person name="Lipzen A."/>
            <person name="Chen C."/>
            <person name="Yanf M."/>
            <person name="Daum C."/>
            <person name="Ng V."/>
            <person name="Clum A."/>
            <person name="Steindorff A."/>
            <person name="Ohm R."/>
            <person name="Martin F."/>
            <person name="Silar P."/>
            <person name="Natvig D."/>
            <person name="Lalanne C."/>
            <person name="Gautier V."/>
            <person name="Ament-Velasquez S.L."/>
            <person name="Kruys A."/>
            <person name="Hutchinson M.I."/>
            <person name="Powell A.J."/>
            <person name="Barry K."/>
            <person name="Miller A.N."/>
            <person name="Grigoriev I.V."/>
            <person name="Debuchy R."/>
            <person name="Gladieux P."/>
            <person name="Thoren M.H."/>
            <person name="Johannesson H."/>
        </authorList>
    </citation>
    <scope>NUCLEOTIDE SEQUENCE</scope>
    <source>
        <strain evidence="3">CBS 955.72</strain>
    </source>
</reference>
<dbReference type="EMBL" id="JAUIQD010000005">
    <property type="protein sequence ID" value="KAK3348629.1"/>
    <property type="molecule type" value="Genomic_DNA"/>
</dbReference>
<accession>A0AAJ0HD25</accession>
<evidence type="ECO:0000313" key="4">
    <source>
        <dbReference type="Proteomes" id="UP001275084"/>
    </source>
</evidence>
<sequence length="236" mass="24103">MYRLAIISLLLSPATALSVVWGDVATKRGPYGIPASVFTKATSSPRGVNAFLANGDNTSIPAGPVVATGYDSRLDEWDPHFNITADVSRAELDDGTDVDSQFFEATTLAISPLASLSSPGFNNGADVGGSSSGCESVLPSDCTSQLQANSVAANASSNGECVDLAIPSSCEGHFVDGVGSTYDLAGLSAVANDNSRGQPVPIFAVGLHRMQNGQPNSTSRGGEEGLADPADVDAFC</sequence>
<feature type="compositionally biased region" description="Polar residues" evidence="1">
    <location>
        <begin position="211"/>
        <end position="220"/>
    </location>
</feature>
<evidence type="ECO:0000313" key="3">
    <source>
        <dbReference type="EMBL" id="KAK3348629.1"/>
    </source>
</evidence>
<gene>
    <name evidence="3" type="ORF">B0T25DRAFT_569309</name>
</gene>
<feature type="region of interest" description="Disordered" evidence="1">
    <location>
        <begin position="210"/>
        <end position="236"/>
    </location>
</feature>